<dbReference type="Proteomes" id="UP000326946">
    <property type="component" value="Segment"/>
</dbReference>
<proteinExistence type="predicted"/>
<sequence length="89" mass="10502">MDYQLYAREKVSELFNVAYLEPEDKMTTADDFYVVWFSKTLQNWKCLVSTDITDGVYYELTHNGDKNETYVDEYHKARNVVVEYVPPAS</sequence>
<evidence type="ECO:0008006" key="3">
    <source>
        <dbReference type="Google" id="ProtNLM"/>
    </source>
</evidence>
<accession>A0A5J6T430</accession>
<dbReference type="Pfam" id="PF19791">
    <property type="entry name" value="DUF6275"/>
    <property type="match status" value="1"/>
</dbReference>
<name>A0A5J6T430_9CAUD</name>
<organism evidence="1 2">
    <name type="scientific">Microbacterium phage PhriedRice</name>
    <dbReference type="NCBI Taxonomy" id="2652407"/>
    <lineage>
        <taxon>Viruses</taxon>
        <taxon>Duplodnaviria</taxon>
        <taxon>Heunggongvirae</taxon>
        <taxon>Uroviricota</taxon>
        <taxon>Caudoviricetes</taxon>
        <taxon>Eekayvirinae</taxon>
        <taxon>Akonivirus</taxon>
        <taxon>Akonivirus phedro</taxon>
    </lineage>
</organism>
<reference evidence="1" key="1">
    <citation type="submission" date="2019-08" db="EMBL/GenBank/DDBJ databases">
        <authorList>
            <person name="Beers A.L."/>
            <person name="Becker A.J."/>
            <person name="Leyhe M.J."/>
            <person name="Li C.M."/>
            <person name="Maas J.R."/>
            <person name="Resendiz-Medina K.E."/>
            <person name="Seggerman F.M."/>
            <person name="Taylor S.B."/>
            <person name="Friedman J.A."/>
            <person name="Miller J.M."/>
            <person name="Boury N.M."/>
            <person name="Peters N.T."/>
            <person name="Gurney S.M.R."/>
            <person name="Garlena R.A."/>
            <person name="Russell D.A."/>
            <person name="Pope W.H."/>
            <person name="Jacobs-Sera D."/>
            <person name="Hatfull G.F."/>
        </authorList>
    </citation>
    <scope>NUCLEOTIDE SEQUENCE [LARGE SCALE GENOMIC DNA]</scope>
</reference>
<evidence type="ECO:0000313" key="1">
    <source>
        <dbReference type="EMBL" id="QFG04973.1"/>
    </source>
</evidence>
<evidence type="ECO:0000313" key="2">
    <source>
        <dbReference type="Proteomes" id="UP000326946"/>
    </source>
</evidence>
<gene>
    <name evidence="1" type="primary">51</name>
    <name evidence="1" type="ORF">SEA_PHRIEDRICE_51</name>
</gene>
<protein>
    <recommendedName>
        <fullName evidence="3">Phage protein</fullName>
    </recommendedName>
</protein>
<dbReference type="InterPro" id="IPR046242">
    <property type="entry name" value="DUF6275"/>
</dbReference>
<dbReference type="EMBL" id="MN310546">
    <property type="protein sequence ID" value="QFG04973.1"/>
    <property type="molecule type" value="Genomic_DNA"/>
</dbReference>